<accession>A0A239K5X3</accession>
<organism evidence="2 3">
    <name type="scientific">Actinomadura meyerae</name>
    <dbReference type="NCBI Taxonomy" id="240840"/>
    <lineage>
        <taxon>Bacteria</taxon>
        <taxon>Bacillati</taxon>
        <taxon>Actinomycetota</taxon>
        <taxon>Actinomycetes</taxon>
        <taxon>Streptosporangiales</taxon>
        <taxon>Thermomonosporaceae</taxon>
        <taxon>Actinomadura</taxon>
    </lineage>
</organism>
<gene>
    <name evidence="2" type="ORF">SAMN05443665_101728</name>
</gene>
<dbReference type="AlphaFoldDB" id="A0A239K5X3"/>
<feature type="region of interest" description="Disordered" evidence="1">
    <location>
        <begin position="45"/>
        <end position="100"/>
    </location>
</feature>
<evidence type="ECO:0000313" key="3">
    <source>
        <dbReference type="Proteomes" id="UP000198318"/>
    </source>
</evidence>
<keyword evidence="3" id="KW-1185">Reference proteome</keyword>
<protein>
    <submittedName>
        <fullName evidence="2">Uncharacterized protein</fullName>
    </submittedName>
</protein>
<name>A0A239K5X3_9ACTN</name>
<sequence>MSSDETAPPVVVVATWNTRLWGRRRGHVQEVELTGTVRGAASHGYLTLTTPEGDPVPVERAHPKTTRPGGGGVVPPSARPVVSPRPPRRRIVPAPGSGGV</sequence>
<dbReference type="RefSeq" id="WP_143228042.1">
    <property type="nucleotide sequence ID" value="NZ_FZOR01000017.1"/>
</dbReference>
<dbReference type="Proteomes" id="UP000198318">
    <property type="component" value="Unassembled WGS sequence"/>
</dbReference>
<proteinExistence type="predicted"/>
<evidence type="ECO:0000313" key="2">
    <source>
        <dbReference type="EMBL" id="SNT13856.1"/>
    </source>
</evidence>
<evidence type="ECO:0000256" key="1">
    <source>
        <dbReference type="SAM" id="MobiDB-lite"/>
    </source>
</evidence>
<dbReference type="EMBL" id="FZOR01000017">
    <property type="protein sequence ID" value="SNT13856.1"/>
    <property type="molecule type" value="Genomic_DNA"/>
</dbReference>
<reference evidence="2 3" key="1">
    <citation type="submission" date="2017-06" db="EMBL/GenBank/DDBJ databases">
        <authorList>
            <person name="Kim H.J."/>
            <person name="Triplett B.A."/>
        </authorList>
    </citation>
    <scope>NUCLEOTIDE SEQUENCE [LARGE SCALE GENOMIC DNA]</scope>
    <source>
        <strain evidence="2 3">DSM 44715</strain>
    </source>
</reference>